<accession>A0ABD4SXN9</accession>
<evidence type="ECO:0000313" key="1">
    <source>
        <dbReference type="EMBL" id="MCI8283067.1"/>
    </source>
</evidence>
<evidence type="ECO:0000313" key="2">
    <source>
        <dbReference type="Proteomes" id="UP001203104"/>
    </source>
</evidence>
<reference evidence="1 2" key="1">
    <citation type="submission" date="2019-05" db="EMBL/GenBank/DDBJ databases">
        <title>Genome sequencing and assembly of Mycoplasma hyopneumoniae strains UFV01 and UFV02.</title>
        <authorList>
            <person name="De Souza L.F."/>
            <person name="Gonzaga N.F."/>
            <person name="Santos M.R."/>
            <person name="Deeney A.S."/>
            <person name="Vidigal P.M.P."/>
            <person name="Moreira M.A.S."/>
            <person name="Fietto J.R.L."/>
            <person name="Bressan G.C."/>
            <person name="Rycroft A.N."/>
            <person name="Silva Junior A."/>
        </authorList>
    </citation>
    <scope>NUCLEOTIDE SEQUENCE [LARGE SCALE GENOMIC DNA]</scope>
    <source>
        <strain evidence="1 2">UFV01</strain>
    </source>
</reference>
<protein>
    <submittedName>
        <fullName evidence="1">Glutamyl-tRNA amidotransferase</fullName>
    </submittedName>
</protein>
<sequence>MYIKNNKELFGGEVDKQKILKLAKSLYFVPNEKVIYTILTEKDQMLARINYLHQFDTKSIQPLEKINSLPKGIEILFEDIPDFTSFREQLFDNSIHNSEKQIIIKKVIDD</sequence>
<comment type="caution">
    <text evidence="1">The sequence shown here is derived from an EMBL/GenBank/DDBJ whole genome shotgun (WGS) entry which is preliminary data.</text>
</comment>
<name>A0ABD4SXN9_MESHO</name>
<dbReference type="Proteomes" id="UP001203104">
    <property type="component" value="Unassembled WGS sequence"/>
</dbReference>
<dbReference type="EMBL" id="VBRW01000001">
    <property type="protein sequence ID" value="MCI8283067.1"/>
    <property type="molecule type" value="Genomic_DNA"/>
</dbReference>
<organism evidence="1 2">
    <name type="scientific">Mesomycoplasma hyopneumoniae</name>
    <name type="common">Mycoplasma hyopneumoniae</name>
    <dbReference type="NCBI Taxonomy" id="2099"/>
    <lineage>
        <taxon>Bacteria</taxon>
        <taxon>Bacillati</taxon>
        <taxon>Mycoplasmatota</taxon>
        <taxon>Mycoplasmoidales</taxon>
        <taxon>Metamycoplasmataceae</taxon>
        <taxon>Mesomycoplasma</taxon>
    </lineage>
</organism>
<proteinExistence type="predicted"/>
<gene>
    <name evidence="1" type="ORF">FEF30_00465</name>
</gene>
<dbReference type="SUPFAM" id="SSF141000">
    <property type="entry name" value="Glu-tRNAGln amidotransferase C subunit"/>
    <property type="match status" value="1"/>
</dbReference>
<dbReference type="InterPro" id="IPR036113">
    <property type="entry name" value="Asp/Glu-ADT_sf_sub_c"/>
</dbReference>
<dbReference type="AlphaFoldDB" id="A0ABD4SXN9"/>